<evidence type="ECO:0000313" key="2">
    <source>
        <dbReference type="Proteomes" id="UP000663824"/>
    </source>
</evidence>
<accession>A0A816WP52</accession>
<organism evidence="1 2">
    <name type="scientific">Rotaria magnacalcarata</name>
    <dbReference type="NCBI Taxonomy" id="392030"/>
    <lineage>
        <taxon>Eukaryota</taxon>
        <taxon>Metazoa</taxon>
        <taxon>Spiralia</taxon>
        <taxon>Gnathifera</taxon>
        <taxon>Rotifera</taxon>
        <taxon>Eurotatoria</taxon>
        <taxon>Bdelloidea</taxon>
        <taxon>Philodinida</taxon>
        <taxon>Philodinidae</taxon>
        <taxon>Rotaria</taxon>
    </lineage>
</organism>
<dbReference type="InterPro" id="IPR011989">
    <property type="entry name" value="ARM-like"/>
</dbReference>
<dbReference type="AlphaFoldDB" id="A0A816WP52"/>
<dbReference type="Gene3D" id="1.25.10.10">
    <property type="entry name" value="Leucine-rich Repeat Variant"/>
    <property type="match status" value="2"/>
</dbReference>
<dbReference type="Proteomes" id="UP000663824">
    <property type="component" value="Unassembled WGS sequence"/>
</dbReference>
<name>A0A816WP52_9BILA</name>
<dbReference type="PANTHER" id="PTHR12697:SF5">
    <property type="entry name" value="DEOXYHYPUSINE HYDROXYLASE"/>
    <property type="match status" value="1"/>
</dbReference>
<dbReference type="SUPFAM" id="SSF48371">
    <property type="entry name" value="ARM repeat"/>
    <property type="match status" value="1"/>
</dbReference>
<comment type="caution">
    <text evidence="1">The sequence shown here is derived from an EMBL/GenBank/DDBJ whole genome shotgun (WGS) entry which is preliminary data.</text>
</comment>
<proteinExistence type="predicted"/>
<dbReference type="SMART" id="SM00567">
    <property type="entry name" value="EZ_HEAT"/>
    <property type="match status" value="2"/>
</dbReference>
<evidence type="ECO:0000313" key="1">
    <source>
        <dbReference type="EMBL" id="CAF2134668.1"/>
    </source>
</evidence>
<dbReference type="GO" id="GO:0016491">
    <property type="term" value="F:oxidoreductase activity"/>
    <property type="evidence" value="ECO:0007669"/>
    <property type="project" value="TreeGrafter"/>
</dbReference>
<sequence>MLTPATLIEAKDDLKSFAIDIPQILKMGILKSYDDTAIGTQNQTEKQYYFVHLSFQEHFAARHLLSILMSTDKSHYKSCIEPFWSTVQGEPIDLVGVKHIKLLTACVDEFIGQTTAPQSTPLLQSISKWLAFCASHNADALRNHIIQSLQQTNVLLNTTIIQNTFVKVLDSKDPREKRNVYNFIAELPITEPIPKLQYKILAALSDTDTDARAAACATLGNFGEKAATNEVIAALINATRNEDYYVRSKACEALGKLGEKAATDEVVAALINATRDKAYNVTWKAWKALRELGEKAVTNEMIAGLVNEHSGRIDYDHNMSLGKCLVGAMCSFGRMKQLNSGIVKELCSYIRKSTTIDLTAIPS</sequence>
<protein>
    <submittedName>
        <fullName evidence="1">Uncharacterized protein</fullName>
    </submittedName>
</protein>
<dbReference type="InterPro" id="IPR016024">
    <property type="entry name" value="ARM-type_fold"/>
</dbReference>
<gene>
    <name evidence="1" type="ORF">MBJ925_LOCUS28280</name>
</gene>
<reference evidence="1" key="1">
    <citation type="submission" date="2021-02" db="EMBL/GenBank/DDBJ databases">
        <authorList>
            <person name="Nowell W R."/>
        </authorList>
    </citation>
    <scope>NUCLEOTIDE SEQUENCE</scope>
</reference>
<dbReference type="PANTHER" id="PTHR12697">
    <property type="entry name" value="PBS LYASE HEAT-LIKE PROTEIN"/>
    <property type="match status" value="1"/>
</dbReference>
<dbReference type="InterPro" id="IPR004155">
    <property type="entry name" value="PBS_lyase_HEAT"/>
</dbReference>
<dbReference type="Pfam" id="PF13646">
    <property type="entry name" value="HEAT_2"/>
    <property type="match status" value="1"/>
</dbReference>
<dbReference type="EMBL" id="CAJNRE010015124">
    <property type="protein sequence ID" value="CAF2134668.1"/>
    <property type="molecule type" value="Genomic_DNA"/>
</dbReference>